<keyword evidence="1" id="KW-0175">Coiled coil</keyword>
<name>A0A7S3GUD4_9STRA</name>
<evidence type="ECO:0000256" key="1">
    <source>
        <dbReference type="SAM" id="Coils"/>
    </source>
</evidence>
<protein>
    <submittedName>
        <fullName evidence="3">Uncharacterized protein</fullName>
    </submittedName>
</protein>
<dbReference type="AlphaFoldDB" id="A0A7S3GUD4"/>
<feature type="coiled-coil region" evidence="1">
    <location>
        <begin position="133"/>
        <end position="167"/>
    </location>
</feature>
<organism evidence="3">
    <name type="scientific">Spumella elongata</name>
    <dbReference type="NCBI Taxonomy" id="89044"/>
    <lineage>
        <taxon>Eukaryota</taxon>
        <taxon>Sar</taxon>
        <taxon>Stramenopiles</taxon>
        <taxon>Ochrophyta</taxon>
        <taxon>Chrysophyceae</taxon>
        <taxon>Chromulinales</taxon>
        <taxon>Chromulinaceae</taxon>
        <taxon>Spumella</taxon>
    </lineage>
</organism>
<reference evidence="3" key="1">
    <citation type="submission" date="2021-01" db="EMBL/GenBank/DDBJ databases">
        <authorList>
            <person name="Corre E."/>
            <person name="Pelletier E."/>
            <person name="Niang G."/>
            <person name="Scheremetjew M."/>
            <person name="Finn R."/>
            <person name="Kale V."/>
            <person name="Holt S."/>
            <person name="Cochrane G."/>
            <person name="Meng A."/>
            <person name="Brown T."/>
            <person name="Cohen L."/>
        </authorList>
    </citation>
    <scope>NUCLEOTIDE SEQUENCE</scope>
    <source>
        <strain evidence="3">CCAP 955/1</strain>
    </source>
</reference>
<feature type="region of interest" description="Disordered" evidence="2">
    <location>
        <begin position="17"/>
        <end position="52"/>
    </location>
</feature>
<proteinExistence type="predicted"/>
<gene>
    <name evidence="3" type="ORF">SELO1098_LOCUS5569</name>
</gene>
<sequence length="290" mass="30594">MAELLGQVRAGVSTLAKARNTAVHGPLRAGKQKGRSPSEASTSQDELSDSTAEKKYAVASFEVVAPTGGSIGTGKGSSHVIGIRRGAGSSAEATAGLGAKVLEDHEDNELHVQQEKVSENKEYCEEVLENQELQELREQQRQAKVGLAKIELEIKQAAAEAQKEEGAAVEAGMGNTTAKAASPLKAQAKVLAGHVQGEGGATSGSSCSETLGSCDAEGVDSASDGEDVTETFSRSGLAKMELEFQQATTKGAKRIAKEALRVYKIELEDAEFDEMVRISRAEELLRVYDD</sequence>
<accession>A0A7S3GUD4</accession>
<dbReference type="EMBL" id="HBIC01011172">
    <property type="protein sequence ID" value="CAE0276739.1"/>
    <property type="molecule type" value="Transcribed_RNA"/>
</dbReference>
<evidence type="ECO:0000313" key="3">
    <source>
        <dbReference type="EMBL" id="CAE0276739.1"/>
    </source>
</evidence>
<evidence type="ECO:0000256" key="2">
    <source>
        <dbReference type="SAM" id="MobiDB-lite"/>
    </source>
</evidence>